<proteinExistence type="predicted"/>
<protein>
    <submittedName>
        <fullName evidence="1">Uncharacterized protein</fullName>
    </submittedName>
</protein>
<organism evidence="1 2">
    <name type="scientific">Scytalidium lignicola</name>
    <name type="common">Hyphomycete</name>
    <dbReference type="NCBI Taxonomy" id="5539"/>
    <lineage>
        <taxon>Eukaryota</taxon>
        <taxon>Fungi</taxon>
        <taxon>Dikarya</taxon>
        <taxon>Ascomycota</taxon>
        <taxon>Pezizomycotina</taxon>
        <taxon>Leotiomycetes</taxon>
        <taxon>Leotiomycetes incertae sedis</taxon>
        <taxon>Scytalidium</taxon>
    </lineage>
</organism>
<gene>
    <name evidence="1" type="ORF">B7463_g9994</name>
</gene>
<reference evidence="1 2" key="1">
    <citation type="submission" date="2018-05" db="EMBL/GenBank/DDBJ databases">
        <title>Draft genome sequence of Scytalidium lignicola DSM 105466, a ubiquitous saprotrophic fungus.</title>
        <authorList>
            <person name="Buettner E."/>
            <person name="Gebauer A.M."/>
            <person name="Hofrichter M."/>
            <person name="Liers C."/>
            <person name="Kellner H."/>
        </authorList>
    </citation>
    <scope>NUCLEOTIDE SEQUENCE [LARGE SCALE GENOMIC DNA]</scope>
    <source>
        <strain evidence="1 2">DSM 105466</strain>
    </source>
</reference>
<dbReference type="OrthoDB" id="5426854at2759"/>
<comment type="caution">
    <text evidence="1">The sequence shown here is derived from an EMBL/GenBank/DDBJ whole genome shotgun (WGS) entry which is preliminary data.</text>
</comment>
<name>A0A3E2GYZ9_SCYLI</name>
<evidence type="ECO:0000313" key="2">
    <source>
        <dbReference type="Proteomes" id="UP000258309"/>
    </source>
</evidence>
<feature type="non-terminal residue" evidence="1">
    <location>
        <position position="1"/>
    </location>
</feature>
<dbReference type="EMBL" id="NCSJ02000268">
    <property type="protein sequence ID" value="RFU26339.1"/>
    <property type="molecule type" value="Genomic_DNA"/>
</dbReference>
<accession>A0A3E2GYZ9</accession>
<dbReference type="AlphaFoldDB" id="A0A3E2GYZ9"/>
<evidence type="ECO:0000313" key="1">
    <source>
        <dbReference type="EMBL" id="RFU26339.1"/>
    </source>
</evidence>
<keyword evidence="2" id="KW-1185">Reference proteome</keyword>
<sequence length="69" mass="8123">MTLSWEEDTKAIEEAECLKKWPEGLKKQPWRDILAYAKEWKQPTAFKTKMATESQGQVRLLLELDAKTR</sequence>
<feature type="non-terminal residue" evidence="1">
    <location>
        <position position="69"/>
    </location>
</feature>
<dbReference type="Proteomes" id="UP000258309">
    <property type="component" value="Unassembled WGS sequence"/>
</dbReference>